<sequence length="293" mass="32203">MSSTPSGTAMTHKTGIYALPPELILSCAEYMTPKTAFALSLTCMDLRAVLTKLIAEMRECCLAEAVHYHELTYLASIPAGHPRTRTYRTARALPPQPLVEAVRAGHVGTVKKALTKFHISPDSYDLQAQPLVHLAVLYKHPQIVDVLLQHGADPNVTSNRLETALDCWANKATAEDVAVLRLLLAAGANSAMPRLLDYRARTLDLEIGLVEQMVLRGLACGLVLEELFEDQTFFLALRYATPTYVRVMVAMRPILLQLRSQDGRGPVAYAADHDRPVMVACLVELGAWDAPPH</sequence>
<dbReference type="InterPro" id="IPR036770">
    <property type="entry name" value="Ankyrin_rpt-contain_sf"/>
</dbReference>
<dbReference type="InterPro" id="IPR002110">
    <property type="entry name" value="Ankyrin_rpt"/>
</dbReference>
<evidence type="ECO:0000256" key="2">
    <source>
        <dbReference type="ARBA" id="ARBA00023043"/>
    </source>
</evidence>
<dbReference type="SUPFAM" id="SSF48403">
    <property type="entry name" value="Ankyrin repeat"/>
    <property type="match status" value="1"/>
</dbReference>
<reference evidence="4 5" key="1">
    <citation type="submission" date="2018-02" db="EMBL/GenBank/DDBJ databases">
        <title>The genomes of Aspergillus section Nigri reveals drivers in fungal speciation.</title>
        <authorList>
            <consortium name="DOE Joint Genome Institute"/>
            <person name="Vesth T.C."/>
            <person name="Nybo J."/>
            <person name="Theobald S."/>
            <person name="Brandl J."/>
            <person name="Frisvad J.C."/>
            <person name="Nielsen K.F."/>
            <person name="Lyhne E.K."/>
            <person name="Kogle M.E."/>
            <person name="Kuo A."/>
            <person name="Riley R."/>
            <person name="Clum A."/>
            <person name="Nolan M."/>
            <person name="Lipzen A."/>
            <person name="Salamov A."/>
            <person name="Henrissat B."/>
            <person name="Wiebenga A."/>
            <person name="De vries R.P."/>
            <person name="Grigoriev I.V."/>
            <person name="Mortensen U.H."/>
            <person name="Andersen M.R."/>
            <person name="Baker S.E."/>
        </authorList>
    </citation>
    <scope>NUCLEOTIDE SEQUENCE [LARGE SCALE GENOMIC DNA]</scope>
    <source>
        <strain evidence="4 5">CBS 115571</strain>
    </source>
</reference>
<evidence type="ECO:0000313" key="5">
    <source>
        <dbReference type="Proteomes" id="UP000249829"/>
    </source>
</evidence>
<accession>A0A2V5HL32</accession>
<keyword evidence="2 3" id="KW-0040">ANK repeat</keyword>
<dbReference type="PANTHER" id="PTHR24198">
    <property type="entry name" value="ANKYRIN REPEAT AND PROTEIN KINASE DOMAIN-CONTAINING PROTEIN"/>
    <property type="match status" value="1"/>
</dbReference>
<dbReference type="Gene3D" id="1.25.40.20">
    <property type="entry name" value="Ankyrin repeat-containing domain"/>
    <property type="match status" value="1"/>
</dbReference>
<dbReference type="PROSITE" id="PS50088">
    <property type="entry name" value="ANK_REPEAT"/>
    <property type="match status" value="1"/>
</dbReference>
<dbReference type="EMBL" id="KZ825102">
    <property type="protein sequence ID" value="PYI24471.1"/>
    <property type="molecule type" value="Genomic_DNA"/>
</dbReference>
<dbReference type="PANTHER" id="PTHR24198:SF165">
    <property type="entry name" value="ANKYRIN REPEAT-CONTAINING PROTEIN-RELATED"/>
    <property type="match status" value="1"/>
</dbReference>
<name>A0A2V5HL32_ASPV1</name>
<dbReference type="SMART" id="SM00248">
    <property type="entry name" value="ANK"/>
    <property type="match status" value="3"/>
</dbReference>
<dbReference type="OMA" id="EAVHYHE"/>
<keyword evidence="5" id="KW-1185">Reference proteome</keyword>
<dbReference type="STRING" id="1450538.A0A2V5HL32"/>
<proteinExistence type="predicted"/>
<evidence type="ECO:0000256" key="1">
    <source>
        <dbReference type="ARBA" id="ARBA00022737"/>
    </source>
</evidence>
<dbReference type="AlphaFoldDB" id="A0A2V5HL32"/>
<keyword evidence="1" id="KW-0677">Repeat</keyword>
<dbReference type="Proteomes" id="UP000249829">
    <property type="component" value="Unassembled WGS sequence"/>
</dbReference>
<protein>
    <submittedName>
        <fullName evidence="4">Ankyrin</fullName>
    </submittedName>
</protein>
<dbReference type="Pfam" id="PF12796">
    <property type="entry name" value="Ank_2"/>
    <property type="match status" value="1"/>
</dbReference>
<gene>
    <name evidence="4" type="ORF">BO99DRAFT_408504</name>
</gene>
<evidence type="ECO:0000313" key="4">
    <source>
        <dbReference type="EMBL" id="PYI24471.1"/>
    </source>
</evidence>
<dbReference type="PROSITE" id="PS50297">
    <property type="entry name" value="ANK_REP_REGION"/>
    <property type="match status" value="1"/>
</dbReference>
<feature type="repeat" description="ANK" evidence="3">
    <location>
        <begin position="127"/>
        <end position="159"/>
    </location>
</feature>
<organism evidence="4 5">
    <name type="scientific">Aspergillus violaceofuscus (strain CBS 115571)</name>
    <dbReference type="NCBI Taxonomy" id="1450538"/>
    <lineage>
        <taxon>Eukaryota</taxon>
        <taxon>Fungi</taxon>
        <taxon>Dikarya</taxon>
        <taxon>Ascomycota</taxon>
        <taxon>Pezizomycotina</taxon>
        <taxon>Eurotiomycetes</taxon>
        <taxon>Eurotiomycetidae</taxon>
        <taxon>Eurotiales</taxon>
        <taxon>Aspergillaceae</taxon>
        <taxon>Aspergillus</taxon>
    </lineage>
</organism>
<evidence type="ECO:0000256" key="3">
    <source>
        <dbReference type="PROSITE-ProRule" id="PRU00023"/>
    </source>
</evidence>